<sequence length="274" mass="30977">MPSEADREIARLRAHEEQAQALHALVEARVARSWRIAAVRWALAAALFAWFWDVEWVRWAALAALPALAWFVFSLRRLQRTVRERRESIERRNDVLLERTEREPVTNDPRELLARSLGRLVEAESETLESPIHLDAERLADRGIRRAYRMLGPALRRVGVDPWPLSEGGEAIVGTYSVRCGDRTYEIAGLHHASDGLDDDAAVRARATWALFDLVNRQLDGTGYRFFAVGAGPDLWGWLMSGEQARAAFDAAPEGSRERPYLPNEHPPGNESSH</sequence>
<keyword evidence="4" id="KW-1185">Reference proteome</keyword>
<evidence type="ECO:0000256" key="1">
    <source>
        <dbReference type="SAM" id="MobiDB-lite"/>
    </source>
</evidence>
<protein>
    <submittedName>
        <fullName evidence="3">Uncharacterized protein</fullName>
    </submittedName>
</protein>
<dbReference type="EMBL" id="CP036290">
    <property type="protein sequence ID" value="QDU86274.1"/>
    <property type="molecule type" value="Genomic_DNA"/>
</dbReference>
<reference evidence="3 4" key="1">
    <citation type="submission" date="2019-02" db="EMBL/GenBank/DDBJ databases">
        <title>Deep-cultivation of Planctomycetes and their phenomic and genomic characterization uncovers novel biology.</title>
        <authorList>
            <person name="Wiegand S."/>
            <person name="Jogler M."/>
            <person name="Boedeker C."/>
            <person name="Pinto D."/>
            <person name="Vollmers J."/>
            <person name="Rivas-Marin E."/>
            <person name="Kohn T."/>
            <person name="Peeters S.H."/>
            <person name="Heuer A."/>
            <person name="Rast P."/>
            <person name="Oberbeckmann S."/>
            <person name="Bunk B."/>
            <person name="Jeske O."/>
            <person name="Meyerdierks A."/>
            <person name="Storesund J.E."/>
            <person name="Kallscheuer N."/>
            <person name="Luecker S."/>
            <person name="Lage O.M."/>
            <person name="Pohl T."/>
            <person name="Merkel B.J."/>
            <person name="Hornburger P."/>
            <person name="Mueller R.-W."/>
            <person name="Bruemmer F."/>
            <person name="Labrenz M."/>
            <person name="Spormann A.M."/>
            <person name="Op den Camp H."/>
            <person name="Overmann J."/>
            <person name="Amann R."/>
            <person name="Jetten M.S.M."/>
            <person name="Mascher T."/>
            <person name="Medema M.H."/>
            <person name="Devos D.P."/>
            <person name="Kaster A.-K."/>
            <person name="Ovreas L."/>
            <person name="Rohde M."/>
            <person name="Galperin M.Y."/>
            <person name="Jogler C."/>
        </authorList>
    </citation>
    <scope>NUCLEOTIDE SEQUENCE [LARGE SCALE GENOMIC DNA]</scope>
    <source>
        <strain evidence="3 4">Pla163</strain>
    </source>
</reference>
<accession>A0A518D472</accession>
<keyword evidence="2" id="KW-1133">Transmembrane helix</keyword>
<proteinExistence type="predicted"/>
<gene>
    <name evidence="3" type="ORF">Pla163_34250</name>
</gene>
<evidence type="ECO:0000313" key="4">
    <source>
        <dbReference type="Proteomes" id="UP000319342"/>
    </source>
</evidence>
<keyword evidence="2" id="KW-0472">Membrane</keyword>
<dbReference type="OrthoDB" id="6064967at2"/>
<organism evidence="3 4">
    <name type="scientific">Rohdeia mirabilis</name>
    <dbReference type="NCBI Taxonomy" id="2528008"/>
    <lineage>
        <taxon>Bacteria</taxon>
        <taxon>Pseudomonadati</taxon>
        <taxon>Planctomycetota</taxon>
        <taxon>Planctomycetia</taxon>
        <taxon>Planctomycetia incertae sedis</taxon>
        <taxon>Rohdeia</taxon>
    </lineage>
</organism>
<evidence type="ECO:0000256" key="2">
    <source>
        <dbReference type="SAM" id="Phobius"/>
    </source>
</evidence>
<dbReference type="RefSeq" id="WP_145191202.1">
    <property type="nucleotide sequence ID" value="NZ_CP036290.1"/>
</dbReference>
<evidence type="ECO:0000313" key="3">
    <source>
        <dbReference type="EMBL" id="QDU86274.1"/>
    </source>
</evidence>
<dbReference type="Proteomes" id="UP000319342">
    <property type="component" value="Chromosome"/>
</dbReference>
<keyword evidence="2" id="KW-0812">Transmembrane</keyword>
<feature type="region of interest" description="Disordered" evidence="1">
    <location>
        <begin position="249"/>
        <end position="274"/>
    </location>
</feature>
<feature type="transmembrane region" description="Helical" evidence="2">
    <location>
        <begin position="34"/>
        <end position="52"/>
    </location>
</feature>
<feature type="transmembrane region" description="Helical" evidence="2">
    <location>
        <begin position="58"/>
        <end position="76"/>
    </location>
</feature>
<name>A0A518D472_9BACT</name>
<dbReference type="AlphaFoldDB" id="A0A518D472"/>